<evidence type="ECO:0000313" key="1">
    <source>
        <dbReference type="EMBL" id="RYU33621.1"/>
    </source>
</evidence>
<reference evidence="1 2" key="1">
    <citation type="submission" date="2019-02" db="EMBL/GenBank/DDBJ databases">
        <title>From farm to fork: dissemination of Tn554::fexA-optrA in linezolid-resistant Enterococcus faecalis clones from chicken feces and meat in Tunisia.</title>
        <authorList>
            <person name="Tedim A.P."/>
            <person name="Elghaieb H."/>
            <person name="Abbassi M.S."/>
            <person name="Novais C."/>
            <person name="Hassen A."/>
            <person name="Peixe L."/>
            <person name="Freitas A.R."/>
        </authorList>
    </citation>
    <scope>NUCLEOTIDE SEQUENCE [LARGE SCALE GENOMIC DNA]</scope>
    <source>
        <strain evidence="1 2">728T</strain>
    </source>
</reference>
<dbReference type="AlphaFoldDB" id="A0A8B3RXN8"/>
<evidence type="ECO:0000313" key="2">
    <source>
        <dbReference type="Proteomes" id="UP000292223"/>
    </source>
</evidence>
<protein>
    <submittedName>
        <fullName evidence="1">Uncharacterized protein</fullName>
    </submittedName>
</protein>
<proteinExistence type="predicted"/>
<comment type="caution">
    <text evidence="1">The sequence shown here is derived from an EMBL/GenBank/DDBJ whole genome shotgun (WGS) entry which is preliminary data.</text>
</comment>
<gene>
    <name evidence="1" type="ORF">EU507_05595</name>
</gene>
<dbReference type="EMBL" id="SEWT01000003">
    <property type="protein sequence ID" value="RYU33621.1"/>
    <property type="molecule type" value="Genomic_DNA"/>
</dbReference>
<dbReference type="Proteomes" id="UP000292223">
    <property type="component" value="Unassembled WGS sequence"/>
</dbReference>
<accession>A0A8B3RXN8</accession>
<name>A0A8B3RXN8_ENTFL</name>
<organism evidence="1 2">
    <name type="scientific">Enterococcus faecalis</name>
    <name type="common">Streptococcus faecalis</name>
    <dbReference type="NCBI Taxonomy" id="1351"/>
    <lineage>
        <taxon>Bacteria</taxon>
        <taxon>Bacillati</taxon>
        <taxon>Bacillota</taxon>
        <taxon>Bacilli</taxon>
        <taxon>Lactobacillales</taxon>
        <taxon>Enterococcaceae</taxon>
        <taxon>Enterococcus</taxon>
    </lineage>
</organism>
<sequence>MNSKKKEIAAIKMRKSTKKKCIICVSALFGMRILAEIGINYSLGKRTCSQRLQIINVLRTVKLYGLF</sequence>